<dbReference type="CDD" id="cd16148">
    <property type="entry name" value="sulfatase_like"/>
    <property type="match status" value="1"/>
</dbReference>
<dbReference type="InterPro" id="IPR050738">
    <property type="entry name" value="Sulfatase"/>
</dbReference>
<reference evidence="3 4" key="1">
    <citation type="submission" date="2020-09" db="EMBL/GenBank/DDBJ databases">
        <title>Genomic characterization of a novel Parvarchaeota family in acid mine drainage sediments.</title>
        <authorList>
            <person name="Luo Z.-H."/>
        </authorList>
    </citation>
    <scope>NUCLEOTIDE SEQUENCE [LARGE SCALE GENOMIC DNA]</scope>
    <source>
        <strain evidence="3">MAS1_bins.189</strain>
    </source>
</reference>
<dbReference type="AlphaFoldDB" id="A0A8T3UTE9"/>
<dbReference type="PANTHER" id="PTHR42693">
    <property type="entry name" value="ARYLSULFATASE FAMILY MEMBER"/>
    <property type="match status" value="1"/>
</dbReference>
<dbReference type="PANTHER" id="PTHR42693:SF33">
    <property type="entry name" value="ARYLSULFATASE"/>
    <property type="match status" value="1"/>
</dbReference>
<dbReference type="SUPFAM" id="SSF53649">
    <property type="entry name" value="Alkaline phosphatase-like"/>
    <property type="match status" value="1"/>
</dbReference>
<protein>
    <submittedName>
        <fullName evidence="3">Sulfatase</fullName>
    </submittedName>
</protein>
<evidence type="ECO:0000259" key="2">
    <source>
        <dbReference type="Pfam" id="PF00884"/>
    </source>
</evidence>
<feature type="domain" description="Sulfatase N-terminal" evidence="2">
    <location>
        <begin position="4"/>
        <end position="341"/>
    </location>
</feature>
<gene>
    <name evidence="3" type="ORF">IHE51_02270</name>
</gene>
<sequence>MMNNVLFILCDTMRRDVSNIYGGAAKMDNLSKLARDGVVYKNAISPSPWTVPSHVSFFSGMYLNEHGVHETAKLKTWHVANRNKGIYKDLLPAVLSSKGYNTLGISTNLLVSTITNLDIGFNTFFNADVVLTRYQLRQDKELIKMVRGGYSNGEIISALLKKMKIGTLLKYGAAYFMTRRAEKALNFPFDKGAAYVNMLLSGSNWNEPFFRFINLMEVHEPYRHSSYRGPQENFKSQRKKHGEMGAVKSEYVLEAGYLDQNIGRIISNLKKLGLYDDTMIIVTSDHGQAFNEHGYIDHGVYLYDELIRVPLIIKYPRNRKFEARRGYQSLVNLPKTIIEAVEGGDDHSLTTETAFSEAYGLNVPMSKRDMANNRSLINLYERPRKAVFKDGFKLVIEGKTGNIEEFTKDGKDVLADIKYSKVRDELTNEIDIFKGQEKFALPK</sequence>
<dbReference type="Gene3D" id="3.40.720.10">
    <property type="entry name" value="Alkaline Phosphatase, subunit A"/>
    <property type="match status" value="1"/>
</dbReference>
<evidence type="ECO:0000256" key="1">
    <source>
        <dbReference type="ARBA" id="ARBA00008779"/>
    </source>
</evidence>
<evidence type="ECO:0000313" key="4">
    <source>
        <dbReference type="Proteomes" id="UP000718571"/>
    </source>
</evidence>
<dbReference type="Proteomes" id="UP000718571">
    <property type="component" value="Unassembled WGS sequence"/>
</dbReference>
<dbReference type="InterPro" id="IPR000917">
    <property type="entry name" value="Sulfatase_N"/>
</dbReference>
<dbReference type="EMBL" id="JADFAR010000027">
    <property type="protein sequence ID" value="MBE5728663.1"/>
    <property type="molecule type" value="Genomic_DNA"/>
</dbReference>
<accession>A0A8T3UTE9</accession>
<organism evidence="3 4">
    <name type="scientific">Candidatus Acidifodinimicrobium mancum</name>
    <dbReference type="NCBI Taxonomy" id="2898728"/>
    <lineage>
        <taxon>Archaea</taxon>
        <taxon>Candidatus Parvarchaeota</taxon>
        <taxon>Candidatus Acidifodinimicrobiaceae</taxon>
        <taxon>Candidatus Acidifodinimicrobium</taxon>
    </lineage>
</organism>
<dbReference type="Pfam" id="PF00884">
    <property type="entry name" value="Sulfatase"/>
    <property type="match status" value="1"/>
</dbReference>
<evidence type="ECO:0000313" key="3">
    <source>
        <dbReference type="EMBL" id="MBE5728663.1"/>
    </source>
</evidence>
<name>A0A8T3UTE9_9ARCH</name>
<dbReference type="GO" id="GO:0004065">
    <property type="term" value="F:arylsulfatase activity"/>
    <property type="evidence" value="ECO:0007669"/>
    <property type="project" value="TreeGrafter"/>
</dbReference>
<comment type="similarity">
    <text evidence="1">Belongs to the sulfatase family.</text>
</comment>
<proteinExistence type="inferred from homology"/>
<dbReference type="InterPro" id="IPR017850">
    <property type="entry name" value="Alkaline_phosphatase_core_sf"/>
</dbReference>
<comment type="caution">
    <text evidence="3">The sequence shown here is derived from an EMBL/GenBank/DDBJ whole genome shotgun (WGS) entry which is preliminary data.</text>
</comment>